<evidence type="ECO:0000313" key="1">
    <source>
        <dbReference type="EMBL" id="GFY18227.1"/>
    </source>
</evidence>
<dbReference type="AlphaFoldDB" id="A0A8X6SQR9"/>
<evidence type="ECO:0000313" key="2">
    <source>
        <dbReference type="Proteomes" id="UP000887159"/>
    </source>
</evidence>
<keyword evidence="2" id="KW-1185">Reference proteome</keyword>
<name>A0A8X6SQR9_TRICX</name>
<reference evidence="1" key="1">
    <citation type="submission" date="2020-08" db="EMBL/GenBank/DDBJ databases">
        <title>Multicomponent nature underlies the extraordinary mechanical properties of spider dragline silk.</title>
        <authorList>
            <person name="Kono N."/>
            <person name="Nakamura H."/>
            <person name="Mori M."/>
            <person name="Yoshida Y."/>
            <person name="Ohtoshi R."/>
            <person name="Malay A.D."/>
            <person name="Moran D.A.P."/>
            <person name="Tomita M."/>
            <person name="Numata K."/>
            <person name="Arakawa K."/>
        </authorList>
    </citation>
    <scope>NUCLEOTIDE SEQUENCE</scope>
</reference>
<comment type="caution">
    <text evidence="1">The sequence shown here is derived from an EMBL/GenBank/DDBJ whole genome shotgun (WGS) entry which is preliminary data.</text>
</comment>
<accession>A0A8X6SQR9</accession>
<sequence length="104" mass="11384">MSTSGRVLGAVPRIVCGTEIAKNHTMTVDLHNSINIKSKKVFIGVMGNIDRGDSEGVKIRRIYSDRSRFNVVELWGGGIKVGNRFLIKISVPPEAGPSVMRSFL</sequence>
<protein>
    <submittedName>
        <fullName evidence="1">Uncharacterized protein</fullName>
    </submittedName>
</protein>
<dbReference type="EMBL" id="BMAU01021348">
    <property type="protein sequence ID" value="GFY18227.1"/>
    <property type="molecule type" value="Genomic_DNA"/>
</dbReference>
<dbReference type="Proteomes" id="UP000887159">
    <property type="component" value="Unassembled WGS sequence"/>
</dbReference>
<organism evidence="1 2">
    <name type="scientific">Trichonephila clavipes</name>
    <name type="common">Golden silk orbweaver</name>
    <name type="synonym">Nephila clavipes</name>
    <dbReference type="NCBI Taxonomy" id="2585209"/>
    <lineage>
        <taxon>Eukaryota</taxon>
        <taxon>Metazoa</taxon>
        <taxon>Ecdysozoa</taxon>
        <taxon>Arthropoda</taxon>
        <taxon>Chelicerata</taxon>
        <taxon>Arachnida</taxon>
        <taxon>Araneae</taxon>
        <taxon>Araneomorphae</taxon>
        <taxon>Entelegynae</taxon>
        <taxon>Araneoidea</taxon>
        <taxon>Nephilidae</taxon>
        <taxon>Trichonephila</taxon>
    </lineage>
</organism>
<gene>
    <name evidence="1" type="ORF">TNCV_2046331</name>
</gene>
<proteinExistence type="predicted"/>